<dbReference type="FunFam" id="3.40.50.1970:FF:000003">
    <property type="entry name" value="Alcohol dehydrogenase, iron-containing"/>
    <property type="match status" value="1"/>
</dbReference>
<evidence type="ECO:0000256" key="2">
    <source>
        <dbReference type="ARBA" id="ARBA00023002"/>
    </source>
</evidence>
<name>A0A412G109_9FIRM</name>
<dbReference type="InterPro" id="IPR056798">
    <property type="entry name" value="ADH_Fe_C"/>
</dbReference>
<keyword evidence="6" id="KW-1185">Reference proteome</keyword>
<dbReference type="Pfam" id="PF25137">
    <property type="entry name" value="ADH_Fe_C"/>
    <property type="match status" value="1"/>
</dbReference>
<organism evidence="5 6">
    <name type="scientific">Holdemania filiformis</name>
    <dbReference type="NCBI Taxonomy" id="61171"/>
    <lineage>
        <taxon>Bacteria</taxon>
        <taxon>Bacillati</taxon>
        <taxon>Bacillota</taxon>
        <taxon>Erysipelotrichia</taxon>
        <taxon>Erysipelotrichales</taxon>
        <taxon>Erysipelotrichaceae</taxon>
        <taxon>Holdemania</taxon>
    </lineage>
</organism>
<dbReference type="FunFam" id="1.20.1090.10:FF:000001">
    <property type="entry name" value="Aldehyde-alcohol dehydrogenase"/>
    <property type="match status" value="1"/>
</dbReference>
<dbReference type="Gene3D" id="1.20.1090.10">
    <property type="entry name" value="Dehydroquinate synthase-like - alpha domain"/>
    <property type="match status" value="1"/>
</dbReference>
<keyword evidence="2" id="KW-0560">Oxidoreductase</keyword>
<evidence type="ECO:0000313" key="6">
    <source>
        <dbReference type="Proteomes" id="UP000284178"/>
    </source>
</evidence>
<accession>A0A412G109</accession>
<dbReference type="GO" id="GO:0004022">
    <property type="term" value="F:alcohol dehydrogenase (NAD+) activity"/>
    <property type="evidence" value="ECO:0007669"/>
    <property type="project" value="TreeGrafter"/>
</dbReference>
<reference evidence="5 6" key="1">
    <citation type="submission" date="2018-08" db="EMBL/GenBank/DDBJ databases">
        <title>A genome reference for cultivated species of the human gut microbiota.</title>
        <authorList>
            <person name="Zou Y."/>
            <person name="Xue W."/>
            <person name="Luo G."/>
        </authorList>
    </citation>
    <scope>NUCLEOTIDE SEQUENCE [LARGE SCALE GENOMIC DNA]</scope>
    <source>
        <strain evidence="5 6">AF24-29</strain>
    </source>
</reference>
<dbReference type="EMBL" id="QRUP01000009">
    <property type="protein sequence ID" value="RGR74140.1"/>
    <property type="molecule type" value="Genomic_DNA"/>
</dbReference>
<feature type="domain" description="Fe-containing alcohol dehydrogenase-like C-terminal" evidence="4">
    <location>
        <begin position="187"/>
        <end position="382"/>
    </location>
</feature>
<comment type="similarity">
    <text evidence="1">Belongs to the iron-containing alcohol dehydrogenase family.</text>
</comment>
<dbReference type="Pfam" id="PF00465">
    <property type="entry name" value="Fe-ADH"/>
    <property type="match status" value="1"/>
</dbReference>
<comment type="caution">
    <text evidence="5">The sequence shown here is derived from an EMBL/GenBank/DDBJ whole genome shotgun (WGS) entry which is preliminary data.</text>
</comment>
<evidence type="ECO:0000256" key="1">
    <source>
        <dbReference type="ARBA" id="ARBA00007358"/>
    </source>
</evidence>
<proteinExistence type="inferred from homology"/>
<dbReference type="PANTHER" id="PTHR11496">
    <property type="entry name" value="ALCOHOL DEHYDROGENASE"/>
    <property type="match status" value="1"/>
</dbReference>
<dbReference type="RefSeq" id="WP_117894905.1">
    <property type="nucleotide sequence ID" value="NZ_CABJCV010000009.1"/>
</dbReference>
<dbReference type="GeneID" id="83015476"/>
<dbReference type="SUPFAM" id="SSF56796">
    <property type="entry name" value="Dehydroquinate synthase-like"/>
    <property type="match status" value="1"/>
</dbReference>
<evidence type="ECO:0000259" key="3">
    <source>
        <dbReference type="Pfam" id="PF00465"/>
    </source>
</evidence>
<sequence>MANPFLTPAKIISGKDALEAAGPALAALGKKALIVTDSMMIKLGNLDKVLKVLNQHHIAYSIDAEINSEPCDTMIVHGLKQYQAEHCDFLIALGGGSPIDSMKAIAMMSADPDRPLNSYMGQPVETPLPKKVAIPTTAGTGSEATQFTIITDTENDVKMLLKGGNLIPDLAIIDPQFTMTAPKGVTSATGIDALCHAIEAYTSRLAQPLSDTFALSAVKRIFNNLTEAYEHGDNEEARIQMSLAALEAGIAFNNSSVTIVHGMSRPIGALFHIAHGLSNAVLLEVCMNYIKDGALDRFADLARYCGMTQNENDEQAADLFLDNLSALLARLNVPSLAQLNIDRDQFFNSLEKMARDAAVSGSPANTRKVITEEAMIALYKQLW</sequence>
<dbReference type="Gene3D" id="3.40.50.1970">
    <property type="match status" value="1"/>
</dbReference>
<dbReference type="InterPro" id="IPR001670">
    <property type="entry name" value="ADH_Fe/GldA"/>
</dbReference>
<protein>
    <submittedName>
        <fullName evidence="5">Iron-containing alcohol dehydrogenase</fullName>
    </submittedName>
</protein>
<evidence type="ECO:0000313" key="5">
    <source>
        <dbReference type="EMBL" id="RGR74140.1"/>
    </source>
</evidence>
<dbReference type="CDD" id="cd08194">
    <property type="entry name" value="Fe-ADH-like"/>
    <property type="match status" value="1"/>
</dbReference>
<dbReference type="AlphaFoldDB" id="A0A412G109"/>
<gene>
    <name evidence="5" type="ORF">DWY25_08675</name>
</gene>
<dbReference type="InterPro" id="IPR039697">
    <property type="entry name" value="Alcohol_dehydrogenase_Fe"/>
</dbReference>
<dbReference type="GO" id="GO:0046872">
    <property type="term" value="F:metal ion binding"/>
    <property type="evidence" value="ECO:0007669"/>
    <property type="project" value="InterPro"/>
</dbReference>
<feature type="domain" description="Alcohol dehydrogenase iron-type/glycerol dehydrogenase GldA" evidence="3">
    <location>
        <begin position="8"/>
        <end position="175"/>
    </location>
</feature>
<dbReference type="Proteomes" id="UP000284178">
    <property type="component" value="Unassembled WGS sequence"/>
</dbReference>
<evidence type="ECO:0000259" key="4">
    <source>
        <dbReference type="Pfam" id="PF25137"/>
    </source>
</evidence>
<dbReference type="PANTHER" id="PTHR11496:SF102">
    <property type="entry name" value="ALCOHOL DEHYDROGENASE 4"/>
    <property type="match status" value="1"/>
</dbReference>